<comment type="caution">
    <text evidence="16">The sequence shown here is derived from an EMBL/GenBank/DDBJ whole genome shotgun (WGS) entry which is preliminary data.</text>
</comment>
<feature type="chain" id="PRO_5046953464" evidence="13">
    <location>
        <begin position="27"/>
        <end position="801"/>
    </location>
</feature>
<keyword evidence="3 11" id="KW-1134">Transmembrane beta strand</keyword>
<dbReference type="InterPro" id="IPR012910">
    <property type="entry name" value="Plug_dom"/>
</dbReference>
<protein>
    <submittedName>
        <fullName evidence="16">TonB-dependent receptor</fullName>
    </submittedName>
</protein>
<dbReference type="EMBL" id="JBELQC010000002">
    <property type="protein sequence ID" value="MFL9842200.1"/>
    <property type="molecule type" value="Genomic_DNA"/>
</dbReference>
<dbReference type="InterPro" id="IPR000531">
    <property type="entry name" value="Beta-barrel_TonB"/>
</dbReference>
<evidence type="ECO:0000256" key="6">
    <source>
        <dbReference type="ARBA" id="ARBA00023004"/>
    </source>
</evidence>
<evidence type="ECO:0000256" key="11">
    <source>
        <dbReference type="PROSITE-ProRule" id="PRU01360"/>
    </source>
</evidence>
<evidence type="ECO:0000256" key="10">
    <source>
        <dbReference type="ARBA" id="ARBA00023237"/>
    </source>
</evidence>
<comment type="similarity">
    <text evidence="11 12">Belongs to the TonB-dependent receptor family.</text>
</comment>
<keyword evidence="8 12" id="KW-0798">TonB box</keyword>
<dbReference type="Gene3D" id="2.40.170.20">
    <property type="entry name" value="TonB-dependent receptor, beta-barrel domain"/>
    <property type="match status" value="1"/>
</dbReference>
<feature type="domain" description="TonB-dependent receptor plug" evidence="15">
    <location>
        <begin position="47"/>
        <end position="156"/>
    </location>
</feature>
<keyword evidence="2 11" id="KW-0813">Transport</keyword>
<dbReference type="PROSITE" id="PS52016">
    <property type="entry name" value="TONB_DEPENDENT_REC_3"/>
    <property type="match status" value="1"/>
</dbReference>
<dbReference type="PANTHER" id="PTHR32552">
    <property type="entry name" value="FERRICHROME IRON RECEPTOR-RELATED"/>
    <property type="match status" value="1"/>
</dbReference>
<dbReference type="InterPro" id="IPR036942">
    <property type="entry name" value="Beta-barrel_TonB_sf"/>
</dbReference>
<keyword evidence="6" id="KW-0408">Iron</keyword>
<evidence type="ECO:0000256" key="1">
    <source>
        <dbReference type="ARBA" id="ARBA00004571"/>
    </source>
</evidence>
<organism evidence="16 17">
    <name type="scientific">Sphingomonas plantiphila</name>
    <dbReference type="NCBI Taxonomy" id="3163295"/>
    <lineage>
        <taxon>Bacteria</taxon>
        <taxon>Pseudomonadati</taxon>
        <taxon>Pseudomonadota</taxon>
        <taxon>Alphaproteobacteria</taxon>
        <taxon>Sphingomonadales</taxon>
        <taxon>Sphingomonadaceae</taxon>
        <taxon>Sphingomonas</taxon>
    </lineage>
</organism>
<gene>
    <name evidence="16" type="ORF">ABS767_14605</name>
</gene>
<dbReference type="Pfam" id="PF07715">
    <property type="entry name" value="Plug"/>
    <property type="match status" value="1"/>
</dbReference>
<accession>A0ABW8YQH8</accession>
<keyword evidence="7" id="KW-0406">Ion transport</keyword>
<keyword evidence="13" id="KW-0732">Signal</keyword>
<keyword evidence="5 11" id="KW-0812">Transmembrane</keyword>
<keyword evidence="10 11" id="KW-0998">Cell outer membrane</keyword>
<proteinExistence type="inferred from homology"/>
<keyword evidence="4" id="KW-0410">Iron transport</keyword>
<evidence type="ECO:0000256" key="13">
    <source>
        <dbReference type="SAM" id="SignalP"/>
    </source>
</evidence>
<dbReference type="Proteomes" id="UP001629244">
    <property type="component" value="Unassembled WGS sequence"/>
</dbReference>
<evidence type="ECO:0000256" key="9">
    <source>
        <dbReference type="ARBA" id="ARBA00023136"/>
    </source>
</evidence>
<sequence>MSLHRKTSLPWFALLASTALSGTAFGQEVTATDDDVVVTATRRDETVQTAPINISAVDGEAIEMLGLQNLRDFARAVPGVYILDQGNRAGTPIVFRGLNATGLSSFDGNNTGGGAVATYVGDIPLYVDLRLNDMERVEFLLGPQGTLYGAGTLGGAIRYIPRRPQLGTFEGEIRGDGWSYSHGKGVSTDTGITVNLPIGNAFAFRASADLMNDRGFIDYPFLVQQVGVSNPNANPADPAAYAANLKRARDLNTDDTFSARAALRFNPSDTFDATLSYYYQDQATDGRQFSQARLTNYPVPIGKYENALRVPEFNSRETQLVALEAELDLGFAKLVSATGYSTFHDLGQRDQTDLLIGLEYSYEQFPSFTSFTEEKSRERTWTQEVRLVSQFDGPFSFIAGAFYNKQKVDGYSKEFTPGYAEFNGGLRPDALEYYSVNRSDLREVAGYGEATFQITDRWQVTGGIRYYDYDLKTQSATDFPLLYSVFLGRDPYSIDLDFTPGGQKDNGFLFKANTSYKFTPSIMVYATFSQGYRIGNSNGLEACEVPPSGSQTVCAQPNELFYTADKTNNYEIGFKTQFLDKRVTLNGAVYYIDWEGPQVAAASQVGLSPIIINGAGARSRGVELYGSARLAEGLSIRATYSYTNAELTELSPNLLQILTPPGFSTVYVDGQKGDRLPGSPEHQGSFFIDYETPLSGDWTLGAAYGVYLQSDVLSRTGGRAGGLTLPGFDMHQAQLRLEKGGWKFTVYGENLFNEYAETGVRGTPLFDQSVADANGDPVYVRTYGTFVAPPRRIGLRVSRKF</sequence>
<evidence type="ECO:0000256" key="4">
    <source>
        <dbReference type="ARBA" id="ARBA00022496"/>
    </source>
</evidence>
<evidence type="ECO:0000256" key="7">
    <source>
        <dbReference type="ARBA" id="ARBA00023065"/>
    </source>
</evidence>
<feature type="domain" description="TonB-dependent receptor-like beta-barrel" evidence="14">
    <location>
        <begin position="254"/>
        <end position="751"/>
    </location>
</feature>
<feature type="signal peptide" evidence="13">
    <location>
        <begin position="1"/>
        <end position="26"/>
    </location>
</feature>
<reference evidence="16 17" key="1">
    <citation type="submission" date="2024-06" db="EMBL/GenBank/DDBJ databases">
        <authorList>
            <person name="Kaempfer P."/>
            <person name="Viver T."/>
        </authorList>
    </citation>
    <scope>NUCLEOTIDE SEQUENCE [LARGE SCALE GENOMIC DNA]</scope>
    <source>
        <strain evidence="16 17">ST-64</strain>
    </source>
</reference>
<evidence type="ECO:0000256" key="3">
    <source>
        <dbReference type="ARBA" id="ARBA00022452"/>
    </source>
</evidence>
<name>A0ABW8YQH8_9SPHN</name>
<evidence type="ECO:0000256" key="5">
    <source>
        <dbReference type="ARBA" id="ARBA00022692"/>
    </source>
</evidence>
<dbReference type="RefSeq" id="WP_408079617.1">
    <property type="nucleotide sequence ID" value="NZ_JBELQC010000002.1"/>
</dbReference>
<dbReference type="CDD" id="cd01347">
    <property type="entry name" value="ligand_gated_channel"/>
    <property type="match status" value="1"/>
</dbReference>
<evidence type="ECO:0000259" key="15">
    <source>
        <dbReference type="Pfam" id="PF07715"/>
    </source>
</evidence>
<dbReference type="SUPFAM" id="SSF56935">
    <property type="entry name" value="Porins"/>
    <property type="match status" value="1"/>
</dbReference>
<evidence type="ECO:0000256" key="2">
    <source>
        <dbReference type="ARBA" id="ARBA00022448"/>
    </source>
</evidence>
<comment type="subcellular location">
    <subcellularLocation>
        <location evidence="1 11">Cell outer membrane</location>
        <topology evidence="1 11">Multi-pass membrane protein</topology>
    </subcellularLocation>
</comment>
<evidence type="ECO:0000313" key="16">
    <source>
        <dbReference type="EMBL" id="MFL9842200.1"/>
    </source>
</evidence>
<evidence type="ECO:0000259" key="14">
    <source>
        <dbReference type="Pfam" id="PF00593"/>
    </source>
</evidence>
<evidence type="ECO:0000256" key="12">
    <source>
        <dbReference type="RuleBase" id="RU003357"/>
    </source>
</evidence>
<keyword evidence="17" id="KW-1185">Reference proteome</keyword>
<keyword evidence="16" id="KW-0675">Receptor</keyword>
<dbReference type="PANTHER" id="PTHR32552:SF81">
    <property type="entry name" value="TONB-DEPENDENT OUTER MEMBRANE RECEPTOR"/>
    <property type="match status" value="1"/>
</dbReference>
<evidence type="ECO:0000256" key="8">
    <source>
        <dbReference type="ARBA" id="ARBA00023077"/>
    </source>
</evidence>
<keyword evidence="9 11" id="KW-0472">Membrane</keyword>
<dbReference type="Pfam" id="PF00593">
    <property type="entry name" value="TonB_dep_Rec_b-barrel"/>
    <property type="match status" value="1"/>
</dbReference>
<evidence type="ECO:0000313" key="17">
    <source>
        <dbReference type="Proteomes" id="UP001629244"/>
    </source>
</evidence>
<dbReference type="InterPro" id="IPR039426">
    <property type="entry name" value="TonB-dep_rcpt-like"/>
</dbReference>